<feature type="region of interest" description="Disordered" evidence="1">
    <location>
        <begin position="208"/>
        <end position="316"/>
    </location>
</feature>
<name>A0A507EAK8_9FUNG</name>
<evidence type="ECO:0008006" key="4">
    <source>
        <dbReference type="Google" id="ProtNLM"/>
    </source>
</evidence>
<protein>
    <recommendedName>
        <fullName evidence="4">Protein FRA10AC1</fullName>
    </recommendedName>
</protein>
<dbReference type="InterPro" id="IPR050645">
    <property type="entry name" value="Histidine_acid_phosphatase"/>
</dbReference>
<dbReference type="AlphaFoldDB" id="A0A507EAK8"/>
<dbReference type="Proteomes" id="UP000318582">
    <property type="component" value="Unassembled WGS sequence"/>
</dbReference>
<dbReference type="EMBL" id="QEAQ01000016">
    <property type="protein sequence ID" value="TPX60325.1"/>
    <property type="molecule type" value="Genomic_DNA"/>
</dbReference>
<dbReference type="Pfam" id="PF09725">
    <property type="entry name" value="Fra10Ac1"/>
    <property type="match status" value="1"/>
</dbReference>
<feature type="compositionally biased region" description="Acidic residues" evidence="1">
    <location>
        <begin position="244"/>
        <end position="269"/>
    </location>
</feature>
<evidence type="ECO:0000313" key="3">
    <source>
        <dbReference type="Proteomes" id="UP000318582"/>
    </source>
</evidence>
<comment type="caution">
    <text evidence="2">The sequence shown here is derived from an EMBL/GenBank/DDBJ whole genome shotgun (WGS) entry which is preliminary data.</text>
</comment>
<accession>A0A507EAK8</accession>
<organism evidence="2 3">
    <name type="scientific">Powellomyces hirtus</name>
    <dbReference type="NCBI Taxonomy" id="109895"/>
    <lineage>
        <taxon>Eukaryota</taxon>
        <taxon>Fungi</taxon>
        <taxon>Fungi incertae sedis</taxon>
        <taxon>Chytridiomycota</taxon>
        <taxon>Chytridiomycota incertae sedis</taxon>
        <taxon>Chytridiomycetes</taxon>
        <taxon>Spizellomycetales</taxon>
        <taxon>Powellomycetaceae</taxon>
        <taxon>Powellomyces</taxon>
    </lineage>
</organism>
<keyword evidence="3" id="KW-1185">Reference proteome</keyword>
<sequence>MSQKPTKDVSSGASTYFSLPLSLRQPKIAADVKPTNAVKDHNPLNRRDASALTAYQRHKQMMTDYVKHYQSSVAARHQPVVKTDVDVLKEKHKFLRDESDEADNSWESRVAKKYYDKLFKEYCLANLSRYRTSQIALRWRSQKEVVAGKGQFVCGNLDCSETKDLRSWEVNFAYMEDGKRKNALVKVRLCSRCSYKLNYTKIKAERQAARKRKRDERKEQADERKRQKKFGSDGFTIDTKPDTEVEVEESESEDEDRSDDEEPLEDGEAEPVKIKTSGEAYTEEEISRIWSAARPQETEEQNPTDDMDAYFADLFQ</sequence>
<evidence type="ECO:0000256" key="1">
    <source>
        <dbReference type="SAM" id="MobiDB-lite"/>
    </source>
</evidence>
<reference evidence="2 3" key="1">
    <citation type="journal article" date="2019" name="Sci. Rep.">
        <title>Comparative genomics of chytrid fungi reveal insights into the obligate biotrophic and pathogenic lifestyle of Synchytrium endobioticum.</title>
        <authorList>
            <person name="van de Vossenberg B.T.L.H."/>
            <person name="Warris S."/>
            <person name="Nguyen H.D.T."/>
            <person name="van Gent-Pelzer M.P.E."/>
            <person name="Joly D.L."/>
            <person name="van de Geest H.C."/>
            <person name="Bonants P.J.M."/>
            <person name="Smith D.S."/>
            <person name="Levesque C.A."/>
            <person name="van der Lee T.A.J."/>
        </authorList>
    </citation>
    <scope>NUCLEOTIDE SEQUENCE [LARGE SCALE GENOMIC DNA]</scope>
    <source>
        <strain evidence="2 3">CBS 809.83</strain>
    </source>
</reference>
<dbReference type="InterPro" id="IPR019129">
    <property type="entry name" value="Folate-sensitive_fs_Fra10Ac1"/>
</dbReference>
<feature type="compositionally biased region" description="Basic and acidic residues" evidence="1">
    <location>
        <begin position="216"/>
        <end position="225"/>
    </location>
</feature>
<feature type="compositionally biased region" description="Acidic residues" evidence="1">
    <location>
        <begin position="298"/>
        <end position="308"/>
    </location>
</feature>
<dbReference type="PANTHER" id="PTHR11567">
    <property type="entry name" value="ACID PHOSPHATASE-RELATED"/>
    <property type="match status" value="1"/>
</dbReference>
<dbReference type="PANTHER" id="PTHR11567:SF25">
    <property type="entry name" value="PROTEIN FRA10AC1"/>
    <property type="match status" value="1"/>
</dbReference>
<gene>
    <name evidence="2" type="ORF">PhCBS80983_g01854</name>
</gene>
<dbReference type="GO" id="GO:0016791">
    <property type="term" value="F:phosphatase activity"/>
    <property type="evidence" value="ECO:0007669"/>
    <property type="project" value="TreeGrafter"/>
</dbReference>
<dbReference type="STRING" id="109895.A0A507EAK8"/>
<proteinExistence type="predicted"/>
<evidence type="ECO:0000313" key="2">
    <source>
        <dbReference type="EMBL" id="TPX60325.1"/>
    </source>
</evidence>